<evidence type="ECO:0000313" key="3">
    <source>
        <dbReference type="Proteomes" id="UP000324222"/>
    </source>
</evidence>
<gene>
    <name evidence="2" type="ORF">E2C01_090298</name>
</gene>
<name>A0A5B7JG19_PORTR</name>
<accession>A0A5B7JG19</accession>
<feature type="compositionally biased region" description="Pro residues" evidence="1">
    <location>
        <begin position="9"/>
        <end position="24"/>
    </location>
</feature>
<sequence>MSAVRRQTPPRPPSPVPHPAPPRPLRGGHWCCKCRWRHEDRSDQAEGRTLTLNAEGEMVVKRGERKERNGFPKSPETTARVFKTVSPYDKLVILLTHYQDH</sequence>
<evidence type="ECO:0000313" key="2">
    <source>
        <dbReference type="EMBL" id="MPC95102.1"/>
    </source>
</evidence>
<reference evidence="2 3" key="1">
    <citation type="submission" date="2019-05" db="EMBL/GenBank/DDBJ databases">
        <title>Another draft genome of Portunus trituberculatus and its Hox gene families provides insights of decapod evolution.</title>
        <authorList>
            <person name="Jeong J.-H."/>
            <person name="Song I."/>
            <person name="Kim S."/>
            <person name="Choi T."/>
            <person name="Kim D."/>
            <person name="Ryu S."/>
            <person name="Kim W."/>
        </authorList>
    </citation>
    <scope>NUCLEOTIDE SEQUENCE [LARGE SCALE GENOMIC DNA]</scope>
    <source>
        <tissue evidence="2">Muscle</tissue>
    </source>
</reference>
<feature type="region of interest" description="Disordered" evidence="1">
    <location>
        <begin position="1"/>
        <end position="26"/>
    </location>
</feature>
<protein>
    <submittedName>
        <fullName evidence="2">Uncharacterized protein</fullName>
    </submittedName>
</protein>
<comment type="caution">
    <text evidence="2">The sequence shown here is derived from an EMBL/GenBank/DDBJ whole genome shotgun (WGS) entry which is preliminary data.</text>
</comment>
<dbReference type="AlphaFoldDB" id="A0A5B7JG19"/>
<organism evidence="2 3">
    <name type="scientific">Portunus trituberculatus</name>
    <name type="common">Swimming crab</name>
    <name type="synonym">Neptunus trituberculatus</name>
    <dbReference type="NCBI Taxonomy" id="210409"/>
    <lineage>
        <taxon>Eukaryota</taxon>
        <taxon>Metazoa</taxon>
        <taxon>Ecdysozoa</taxon>
        <taxon>Arthropoda</taxon>
        <taxon>Crustacea</taxon>
        <taxon>Multicrustacea</taxon>
        <taxon>Malacostraca</taxon>
        <taxon>Eumalacostraca</taxon>
        <taxon>Eucarida</taxon>
        <taxon>Decapoda</taxon>
        <taxon>Pleocyemata</taxon>
        <taxon>Brachyura</taxon>
        <taxon>Eubrachyura</taxon>
        <taxon>Portunoidea</taxon>
        <taxon>Portunidae</taxon>
        <taxon>Portuninae</taxon>
        <taxon>Portunus</taxon>
    </lineage>
</organism>
<dbReference type="EMBL" id="VSRR010101017">
    <property type="protein sequence ID" value="MPC95102.1"/>
    <property type="molecule type" value="Genomic_DNA"/>
</dbReference>
<dbReference type="Proteomes" id="UP000324222">
    <property type="component" value="Unassembled WGS sequence"/>
</dbReference>
<keyword evidence="3" id="KW-1185">Reference proteome</keyword>
<evidence type="ECO:0000256" key="1">
    <source>
        <dbReference type="SAM" id="MobiDB-lite"/>
    </source>
</evidence>
<proteinExistence type="predicted"/>